<protein>
    <submittedName>
        <fullName evidence="3">IS30 family transposase</fullName>
    </submittedName>
</protein>
<dbReference type="Gene3D" id="3.30.420.10">
    <property type="entry name" value="Ribonuclease H-like superfamily/Ribonuclease H"/>
    <property type="match status" value="1"/>
</dbReference>
<evidence type="ECO:0000313" key="4">
    <source>
        <dbReference type="Proteomes" id="UP000567293"/>
    </source>
</evidence>
<dbReference type="GO" id="GO:0004803">
    <property type="term" value="F:transposase activity"/>
    <property type="evidence" value="ECO:0007669"/>
    <property type="project" value="TreeGrafter"/>
</dbReference>
<dbReference type="SUPFAM" id="SSF53098">
    <property type="entry name" value="Ribonuclease H-like"/>
    <property type="match status" value="1"/>
</dbReference>
<name>A0A7V8NVL3_9BACT</name>
<dbReference type="Pfam" id="PF00665">
    <property type="entry name" value="rve"/>
    <property type="match status" value="1"/>
</dbReference>
<dbReference type="InterPro" id="IPR001584">
    <property type="entry name" value="Integrase_cat-core"/>
</dbReference>
<dbReference type="GO" id="GO:0015074">
    <property type="term" value="P:DNA integration"/>
    <property type="evidence" value="ECO:0007669"/>
    <property type="project" value="InterPro"/>
</dbReference>
<dbReference type="PANTHER" id="PTHR10948">
    <property type="entry name" value="TRANSPOSASE"/>
    <property type="match status" value="1"/>
</dbReference>
<dbReference type="InterPro" id="IPR053392">
    <property type="entry name" value="Transposase_IS30-like"/>
</dbReference>
<evidence type="ECO:0000259" key="2">
    <source>
        <dbReference type="PROSITE" id="PS50994"/>
    </source>
</evidence>
<feature type="domain" description="Integrase catalytic" evidence="2">
    <location>
        <begin position="221"/>
        <end position="382"/>
    </location>
</feature>
<comment type="caution">
    <text evidence="3">The sequence shown here is derived from an EMBL/GenBank/DDBJ whole genome shotgun (WGS) entry which is preliminary data.</text>
</comment>
<dbReference type="InterPro" id="IPR036397">
    <property type="entry name" value="RNaseH_sf"/>
</dbReference>
<dbReference type="GO" id="GO:0006310">
    <property type="term" value="P:DNA recombination"/>
    <property type="evidence" value="ECO:0007669"/>
    <property type="project" value="UniProtKB-KW"/>
</dbReference>
<dbReference type="NCBIfam" id="NF033563">
    <property type="entry name" value="transpos_IS30"/>
    <property type="match status" value="1"/>
</dbReference>
<keyword evidence="1" id="KW-0233">DNA recombination</keyword>
<dbReference type="PANTHER" id="PTHR10948:SF23">
    <property type="entry name" value="TRANSPOSASE INSI FOR INSERTION SEQUENCE ELEMENT IS30A-RELATED"/>
    <property type="match status" value="1"/>
</dbReference>
<dbReference type="Proteomes" id="UP000567293">
    <property type="component" value="Unassembled WGS sequence"/>
</dbReference>
<dbReference type="GO" id="GO:0032196">
    <property type="term" value="P:transposition"/>
    <property type="evidence" value="ECO:0007669"/>
    <property type="project" value="TreeGrafter"/>
</dbReference>
<evidence type="ECO:0000313" key="3">
    <source>
        <dbReference type="EMBL" id="MBA0088253.1"/>
    </source>
</evidence>
<dbReference type="GO" id="GO:0003676">
    <property type="term" value="F:nucleic acid binding"/>
    <property type="evidence" value="ECO:0007669"/>
    <property type="project" value="InterPro"/>
</dbReference>
<sequence>MEGHARTWFTPKQKAELWERWKSGQCVADIARALERRNKSGVYRVLAGNGGIAPAPRRRALGALRLEEREEISRGIAAGRSIRRIAQGLERSPSTVSREIRRNGGCSAYRASEADKRAWRRALRPKPCRLARHAELRWRVAQKLVLQWSPEQISGWLKRQFPADPGMQVSHETIYRSLFIQTRGVLKKALMAQLRTTRQMRQAKGGTTKSGLGQIVDAASIRERPAEADDRAVPGHWEGDLLCGANNTHIATLVERHTRFVMLLKVPSKDTASVVAALGKHVRKLPQELRRSLTWDRGKEMADHKNFTVATNVQVYFCDPRSPWQRGSNENTNGLLRQYFPRGTDLSRFSQAYLNRIALRLNQRPRKTLGFETPADRLRAVLQ</sequence>
<dbReference type="InterPro" id="IPR051917">
    <property type="entry name" value="Transposase-Integrase"/>
</dbReference>
<proteinExistence type="predicted"/>
<evidence type="ECO:0000256" key="1">
    <source>
        <dbReference type="ARBA" id="ARBA00023172"/>
    </source>
</evidence>
<organism evidence="3 4">
    <name type="scientific">Candidatus Acidiferrum panamense</name>
    <dbReference type="NCBI Taxonomy" id="2741543"/>
    <lineage>
        <taxon>Bacteria</taxon>
        <taxon>Pseudomonadati</taxon>
        <taxon>Acidobacteriota</taxon>
        <taxon>Terriglobia</taxon>
        <taxon>Candidatus Acidiferrales</taxon>
        <taxon>Candidatus Acidiferrum</taxon>
    </lineage>
</organism>
<dbReference type="PROSITE" id="PS50994">
    <property type="entry name" value="INTEGRASE"/>
    <property type="match status" value="1"/>
</dbReference>
<keyword evidence="4" id="KW-1185">Reference proteome</keyword>
<accession>A0A7V8NVL3</accession>
<dbReference type="InterPro" id="IPR012337">
    <property type="entry name" value="RNaseH-like_sf"/>
</dbReference>
<dbReference type="EMBL" id="JACDQQ010002411">
    <property type="protein sequence ID" value="MBA0088253.1"/>
    <property type="molecule type" value="Genomic_DNA"/>
</dbReference>
<reference evidence="3" key="1">
    <citation type="submission" date="2020-06" db="EMBL/GenBank/DDBJ databases">
        <title>Legume-microbial interactions unlock mineral nutrients during tropical forest succession.</title>
        <authorList>
            <person name="Epihov D.Z."/>
        </authorList>
    </citation>
    <scope>NUCLEOTIDE SEQUENCE [LARGE SCALE GENOMIC DNA]</scope>
    <source>
        <strain evidence="3">Pan2503</strain>
    </source>
</reference>
<dbReference type="InterPro" id="IPR025246">
    <property type="entry name" value="IS30-like_HTH"/>
</dbReference>
<dbReference type="GO" id="GO:0005829">
    <property type="term" value="C:cytosol"/>
    <property type="evidence" value="ECO:0007669"/>
    <property type="project" value="TreeGrafter"/>
</dbReference>
<dbReference type="Pfam" id="PF13936">
    <property type="entry name" value="HTH_38"/>
    <property type="match status" value="1"/>
</dbReference>
<dbReference type="AlphaFoldDB" id="A0A7V8NVL3"/>
<gene>
    <name evidence="3" type="ORF">HRJ53_24985</name>
</gene>